<evidence type="ECO:0000256" key="1">
    <source>
        <dbReference type="SAM" id="MobiDB-lite"/>
    </source>
</evidence>
<protein>
    <submittedName>
        <fullName evidence="2">Uncharacterized protein</fullName>
    </submittedName>
</protein>
<dbReference type="RefSeq" id="XP_002950068.1">
    <property type="nucleotide sequence ID" value="XM_002950022.1"/>
</dbReference>
<sequence length="102" mass="10943">MADMYKESSGGDQGPPKPPPSKKCATLKLSDLWGSGGKPASQPVPTKKVDDKPCKEGNPNNAPEELGVDEGFDDEEEDEDEEDEKEEQKGWVAAAAKALGFH</sequence>
<organism evidence="3">
    <name type="scientific">Volvox carteri f. nagariensis</name>
    <dbReference type="NCBI Taxonomy" id="3068"/>
    <lineage>
        <taxon>Eukaryota</taxon>
        <taxon>Viridiplantae</taxon>
        <taxon>Chlorophyta</taxon>
        <taxon>core chlorophytes</taxon>
        <taxon>Chlorophyceae</taxon>
        <taxon>CS clade</taxon>
        <taxon>Chlamydomonadales</taxon>
        <taxon>Volvocaceae</taxon>
        <taxon>Volvox</taxon>
    </lineage>
</organism>
<keyword evidence="3" id="KW-1185">Reference proteome</keyword>
<dbReference type="GeneID" id="9619655"/>
<feature type="region of interest" description="Disordered" evidence="1">
    <location>
        <begin position="1"/>
        <end position="102"/>
    </location>
</feature>
<reference evidence="2 3" key="1">
    <citation type="journal article" date="2010" name="Science">
        <title>Genomic analysis of organismal complexity in the multicellular green alga Volvox carteri.</title>
        <authorList>
            <person name="Prochnik S.E."/>
            <person name="Umen J."/>
            <person name="Nedelcu A.M."/>
            <person name="Hallmann A."/>
            <person name="Miller S.M."/>
            <person name="Nishii I."/>
            <person name="Ferris P."/>
            <person name="Kuo A."/>
            <person name="Mitros T."/>
            <person name="Fritz-Laylin L.K."/>
            <person name="Hellsten U."/>
            <person name="Chapman J."/>
            <person name="Simakov O."/>
            <person name="Rensing S.A."/>
            <person name="Terry A."/>
            <person name="Pangilinan J."/>
            <person name="Kapitonov V."/>
            <person name="Jurka J."/>
            <person name="Salamov A."/>
            <person name="Shapiro H."/>
            <person name="Schmutz J."/>
            <person name="Grimwood J."/>
            <person name="Lindquist E."/>
            <person name="Lucas S."/>
            <person name="Grigoriev I.V."/>
            <person name="Schmitt R."/>
            <person name="Kirk D."/>
            <person name="Rokhsar D.S."/>
        </authorList>
    </citation>
    <scope>NUCLEOTIDE SEQUENCE [LARGE SCALE GENOMIC DNA]</scope>
    <source>
        <strain evidence="3">f. Nagariensis / Eve</strain>
    </source>
</reference>
<dbReference type="InParanoid" id="D8TUN0"/>
<dbReference type="Proteomes" id="UP000001058">
    <property type="component" value="Unassembled WGS sequence"/>
</dbReference>
<dbReference type="KEGG" id="vcn:VOLCADRAFT_104584"/>
<accession>D8TUN0</accession>
<proteinExistence type="predicted"/>
<dbReference type="EMBL" id="GL378338">
    <property type="protein sequence ID" value="EFJ48736.1"/>
    <property type="molecule type" value="Genomic_DNA"/>
</dbReference>
<dbReference type="AlphaFoldDB" id="D8TUN0"/>
<feature type="compositionally biased region" description="Acidic residues" evidence="1">
    <location>
        <begin position="66"/>
        <end position="85"/>
    </location>
</feature>
<evidence type="ECO:0000313" key="3">
    <source>
        <dbReference type="Proteomes" id="UP000001058"/>
    </source>
</evidence>
<evidence type="ECO:0000313" key="2">
    <source>
        <dbReference type="EMBL" id="EFJ48736.1"/>
    </source>
</evidence>
<gene>
    <name evidence="2" type="ORF">VOLCADRAFT_104584</name>
</gene>
<name>D8TUN0_VOLCA</name>